<dbReference type="PANTHER" id="PTHR12133:SF2">
    <property type="entry name" value="TRNA (ADENINE(58)-N(1))-METHYLTRANSFERASE CATALYTIC SUBUNIT TRMT61A"/>
    <property type="match status" value="1"/>
</dbReference>
<protein>
    <recommendedName>
        <fullName evidence="3 9">tRNA (adenine(58)-N(1))-methyltransferase catalytic subunit TRM61</fullName>
        <ecNumber evidence="2 9">2.1.1.220</ecNumber>
    </recommendedName>
</protein>
<proteinExistence type="inferred from homology"/>
<evidence type="ECO:0000256" key="8">
    <source>
        <dbReference type="ARBA" id="ARBA00023242"/>
    </source>
</evidence>
<dbReference type="InterPro" id="IPR029063">
    <property type="entry name" value="SAM-dependent_MTases_sf"/>
</dbReference>
<comment type="subcellular location">
    <subcellularLocation>
        <location evidence="1 9">Nucleus</location>
    </subcellularLocation>
</comment>
<evidence type="ECO:0000256" key="2">
    <source>
        <dbReference type="ARBA" id="ARBA00012796"/>
    </source>
</evidence>
<evidence type="ECO:0000256" key="4">
    <source>
        <dbReference type="ARBA" id="ARBA00022603"/>
    </source>
</evidence>
<keyword evidence="7 9" id="KW-0819">tRNA processing</keyword>
<reference evidence="11 12" key="1">
    <citation type="submission" date="2021-02" db="EMBL/GenBank/DDBJ databases">
        <title>Variation within the Batrachochytrium salamandrivorans European outbreak.</title>
        <authorList>
            <person name="Kelly M."/>
            <person name="Pasmans F."/>
            <person name="Shea T.P."/>
            <person name="Munoz J.F."/>
            <person name="Carranza S."/>
            <person name="Cuomo C.A."/>
            <person name="Martel A."/>
        </authorList>
    </citation>
    <scope>NUCLEOTIDE SEQUENCE [LARGE SCALE GENOMIC DNA]</scope>
    <source>
        <strain evidence="11 12">AMFP18/2</strain>
    </source>
</reference>
<name>A0ABQ8FKF4_9FUNG</name>
<keyword evidence="12" id="KW-1185">Reference proteome</keyword>
<dbReference type="Gene3D" id="3.10.330.20">
    <property type="match status" value="1"/>
</dbReference>
<dbReference type="Proteomes" id="UP001648503">
    <property type="component" value="Unassembled WGS sequence"/>
</dbReference>
<evidence type="ECO:0000256" key="9">
    <source>
        <dbReference type="PIRNR" id="PIRNR017269"/>
    </source>
</evidence>
<dbReference type="PIRSF" id="PIRSF017269">
    <property type="entry name" value="GCD14"/>
    <property type="match status" value="1"/>
</dbReference>
<comment type="caution">
    <text evidence="11">The sequence shown here is derived from an EMBL/GenBank/DDBJ whole genome shotgun (WGS) entry which is preliminary data.</text>
</comment>
<evidence type="ECO:0000256" key="6">
    <source>
        <dbReference type="ARBA" id="ARBA00022691"/>
    </source>
</evidence>
<dbReference type="InterPro" id="IPR014816">
    <property type="entry name" value="tRNA_MeTrfase_Gcd14"/>
</dbReference>
<dbReference type="Gene3D" id="3.40.50.150">
    <property type="entry name" value="Vaccinia Virus protein VP39"/>
    <property type="match status" value="1"/>
</dbReference>
<evidence type="ECO:0000256" key="5">
    <source>
        <dbReference type="ARBA" id="ARBA00022679"/>
    </source>
</evidence>
<dbReference type="EMBL" id="JAFCIX010000059">
    <property type="protein sequence ID" value="KAH6599814.1"/>
    <property type="molecule type" value="Genomic_DNA"/>
</dbReference>
<accession>A0ABQ8FKF4</accession>
<evidence type="ECO:0000313" key="11">
    <source>
        <dbReference type="EMBL" id="KAH6599814.1"/>
    </source>
</evidence>
<keyword evidence="8 9" id="KW-0539">Nucleus</keyword>
<evidence type="ECO:0000256" key="3">
    <source>
        <dbReference type="ARBA" id="ARBA00015963"/>
    </source>
</evidence>
<dbReference type="PROSITE" id="PS51620">
    <property type="entry name" value="SAM_TRM61"/>
    <property type="match status" value="1"/>
</dbReference>
<organism evidence="11 12">
    <name type="scientific">Batrachochytrium salamandrivorans</name>
    <dbReference type="NCBI Taxonomy" id="1357716"/>
    <lineage>
        <taxon>Eukaryota</taxon>
        <taxon>Fungi</taxon>
        <taxon>Fungi incertae sedis</taxon>
        <taxon>Chytridiomycota</taxon>
        <taxon>Chytridiomycota incertae sedis</taxon>
        <taxon>Chytridiomycetes</taxon>
        <taxon>Rhizophydiales</taxon>
        <taxon>Rhizophydiales incertae sedis</taxon>
        <taxon>Batrachochytrium</taxon>
    </lineage>
</organism>
<gene>
    <name evidence="11" type="ORF">BASA50_002745</name>
</gene>
<dbReference type="InterPro" id="IPR049470">
    <property type="entry name" value="TRM61_C"/>
</dbReference>
<dbReference type="SUPFAM" id="SSF53335">
    <property type="entry name" value="S-adenosyl-L-methionine-dependent methyltransferases"/>
    <property type="match status" value="1"/>
</dbReference>
<evidence type="ECO:0000313" key="12">
    <source>
        <dbReference type="Proteomes" id="UP001648503"/>
    </source>
</evidence>
<dbReference type="Pfam" id="PF08704">
    <property type="entry name" value="GCD14"/>
    <property type="match status" value="1"/>
</dbReference>
<dbReference type="PANTHER" id="PTHR12133">
    <property type="entry name" value="TRNA (ADENINE(58)-N(1))-METHYLTRANSFERASE"/>
    <property type="match status" value="1"/>
</dbReference>
<evidence type="ECO:0000256" key="7">
    <source>
        <dbReference type="ARBA" id="ARBA00022694"/>
    </source>
</evidence>
<evidence type="ECO:0000259" key="10">
    <source>
        <dbReference type="Pfam" id="PF08704"/>
    </source>
</evidence>
<keyword evidence="4 9" id="KW-0489">Methyltransferase</keyword>
<keyword evidence="5 9" id="KW-0808">Transferase</keyword>
<keyword evidence="6 9" id="KW-0949">S-adenosyl-L-methionine</keyword>
<comment type="similarity">
    <text evidence="9">Belongs to the class I-like SAM-binding methyltransferase superfamily. TRM61 family.</text>
</comment>
<comment type="function">
    <text evidence="9">Catalytic subunit of tRNA (adenine-N(1)-)-methyltransferase, which catalyzes the formation of N(1)-methyladenine at position 58 (m1A58) in initiator methionyl-tRNA.</text>
</comment>
<feature type="domain" description="tRNA (adenine(58)-N(1))-methyltransferase catalytic subunit TRM61 C-terminal" evidence="10">
    <location>
        <begin position="64"/>
        <end position="298"/>
    </location>
</feature>
<dbReference type="EC" id="2.1.1.220" evidence="2 9"/>
<sequence length="327" mass="36786">MVFIPQNATIQLGDIVVVYVNPEDMKAIKVTADSQYQNRYGTFFHNDMVGKLWGSKLATRGNKGFIYLLVPTPELWTLVLPHRTQILYQPDISLITSFLEMKPGVRMIEAGTGSGSFSHSAARTIAPNGILHSFEFHAERAEKARVEFESHGLSDIIKSSHRDVCKDGFGIVGEVTAVFLDLPSPWEALEHAKLTCDPKRVFRICCFSPCMEQVQRTCLELHRLKFQEIRMFECLVRPYDMRQAEVEALPLDKPTPKGSGKIKKRYLTTDEDASERYILSSKPKASVRGHTSFLTFAILLPEEDTVAPAVPDLANTEDQATELPLKE</sequence>
<comment type="catalytic activity">
    <reaction evidence="9">
        <text>adenosine(58) in tRNA + S-adenosyl-L-methionine = N(1)-methyladenosine(58) in tRNA + S-adenosyl-L-homocysteine + H(+)</text>
        <dbReference type="Rhea" id="RHEA:43152"/>
        <dbReference type="Rhea" id="RHEA-COMP:10365"/>
        <dbReference type="Rhea" id="RHEA-COMP:10366"/>
        <dbReference type="ChEBI" id="CHEBI:15378"/>
        <dbReference type="ChEBI" id="CHEBI:57856"/>
        <dbReference type="ChEBI" id="CHEBI:59789"/>
        <dbReference type="ChEBI" id="CHEBI:74411"/>
        <dbReference type="ChEBI" id="CHEBI:74491"/>
        <dbReference type="EC" id="2.1.1.220"/>
    </reaction>
</comment>
<evidence type="ECO:0000256" key="1">
    <source>
        <dbReference type="ARBA" id="ARBA00004123"/>
    </source>
</evidence>